<feature type="signal peptide" evidence="2">
    <location>
        <begin position="1"/>
        <end position="29"/>
    </location>
</feature>
<gene>
    <name evidence="3" type="ORF">I41_08920</name>
</gene>
<protein>
    <submittedName>
        <fullName evidence="3">Uncharacterized protein</fullName>
    </submittedName>
</protein>
<dbReference type="AlphaFoldDB" id="A0A517TTP5"/>
<sequence length="413" mass="43944" precursor="true">MKAKSISAISVKSLLLLAVSVGSGAEALAADALSIELATLARSTKKFLSLSGGDSIAIGDFRGPAGKKYGPRIVETLKAELEKVELKIARTGIGIGGKYIVSEIDDPNAERDSGLKVPIIKITAEFIDGSGNRLNTVPLQSIVWDEGMAPLQDGEFTLTLRDPASKEGYPDEGALIAAGAPGGQLRSNLKTPSERARAIGQLINSPDLMTSDDGSRLFAAGSKAYGVELLVNGARRPFTIEPDKTASVRLQLDETCEIGVLNQSGFDAAVAITIDGLSVFQFSELRHQDGPLKGEPLYAHFVVPPSQKGSLIRGWHLNNEKSAAFRITSPEQSAVAELGKESDSGVVTVTFAAAWDAGQAPPPGEPGLIRGDKRDGPKRMGRGDEFDFKIKEVQREVGKPRAVISFYYDRTAK</sequence>
<feature type="region of interest" description="Disordered" evidence="1">
    <location>
        <begin position="360"/>
        <end position="386"/>
    </location>
</feature>
<dbReference type="EMBL" id="CP036339">
    <property type="protein sequence ID" value="QDT71732.1"/>
    <property type="molecule type" value="Genomic_DNA"/>
</dbReference>
<dbReference type="Proteomes" id="UP000317909">
    <property type="component" value="Chromosome"/>
</dbReference>
<evidence type="ECO:0000256" key="1">
    <source>
        <dbReference type="SAM" id="MobiDB-lite"/>
    </source>
</evidence>
<name>A0A517TTP5_9BACT</name>
<organism evidence="3 4">
    <name type="scientific">Lacipirellula limnantheis</name>
    <dbReference type="NCBI Taxonomy" id="2528024"/>
    <lineage>
        <taxon>Bacteria</taxon>
        <taxon>Pseudomonadati</taxon>
        <taxon>Planctomycetota</taxon>
        <taxon>Planctomycetia</taxon>
        <taxon>Pirellulales</taxon>
        <taxon>Lacipirellulaceae</taxon>
        <taxon>Lacipirellula</taxon>
    </lineage>
</organism>
<feature type="compositionally biased region" description="Basic and acidic residues" evidence="1">
    <location>
        <begin position="370"/>
        <end position="386"/>
    </location>
</feature>
<dbReference type="OrthoDB" id="254232at2"/>
<proteinExistence type="predicted"/>
<keyword evidence="2" id="KW-0732">Signal</keyword>
<dbReference type="RefSeq" id="WP_145431237.1">
    <property type="nucleotide sequence ID" value="NZ_CP036339.1"/>
</dbReference>
<dbReference type="KEGG" id="llh:I41_08920"/>
<feature type="chain" id="PRO_5022070629" evidence="2">
    <location>
        <begin position="30"/>
        <end position="413"/>
    </location>
</feature>
<keyword evidence="4" id="KW-1185">Reference proteome</keyword>
<evidence type="ECO:0000313" key="3">
    <source>
        <dbReference type="EMBL" id="QDT71732.1"/>
    </source>
</evidence>
<evidence type="ECO:0000256" key="2">
    <source>
        <dbReference type="SAM" id="SignalP"/>
    </source>
</evidence>
<accession>A0A517TTP5</accession>
<evidence type="ECO:0000313" key="4">
    <source>
        <dbReference type="Proteomes" id="UP000317909"/>
    </source>
</evidence>
<reference evidence="3 4" key="1">
    <citation type="submission" date="2019-02" db="EMBL/GenBank/DDBJ databases">
        <title>Deep-cultivation of Planctomycetes and their phenomic and genomic characterization uncovers novel biology.</title>
        <authorList>
            <person name="Wiegand S."/>
            <person name="Jogler M."/>
            <person name="Boedeker C."/>
            <person name="Pinto D."/>
            <person name="Vollmers J."/>
            <person name="Rivas-Marin E."/>
            <person name="Kohn T."/>
            <person name="Peeters S.H."/>
            <person name="Heuer A."/>
            <person name="Rast P."/>
            <person name="Oberbeckmann S."/>
            <person name="Bunk B."/>
            <person name="Jeske O."/>
            <person name="Meyerdierks A."/>
            <person name="Storesund J.E."/>
            <person name="Kallscheuer N."/>
            <person name="Luecker S."/>
            <person name="Lage O.M."/>
            <person name="Pohl T."/>
            <person name="Merkel B.J."/>
            <person name="Hornburger P."/>
            <person name="Mueller R.-W."/>
            <person name="Bruemmer F."/>
            <person name="Labrenz M."/>
            <person name="Spormann A.M."/>
            <person name="Op den Camp H."/>
            <person name="Overmann J."/>
            <person name="Amann R."/>
            <person name="Jetten M.S.M."/>
            <person name="Mascher T."/>
            <person name="Medema M.H."/>
            <person name="Devos D.P."/>
            <person name="Kaster A.-K."/>
            <person name="Ovreas L."/>
            <person name="Rohde M."/>
            <person name="Galperin M.Y."/>
            <person name="Jogler C."/>
        </authorList>
    </citation>
    <scope>NUCLEOTIDE SEQUENCE [LARGE SCALE GENOMIC DNA]</scope>
    <source>
        <strain evidence="3 4">I41</strain>
    </source>
</reference>